<evidence type="ECO:0000259" key="8">
    <source>
        <dbReference type="PROSITE" id="PS51085"/>
    </source>
</evidence>
<dbReference type="PATRIC" id="fig|1068978.7.peg.6486"/>
<feature type="domain" description="2Fe-2S ferredoxin-type" evidence="8">
    <location>
        <begin position="10"/>
        <end position="86"/>
    </location>
</feature>
<dbReference type="InterPro" id="IPR036884">
    <property type="entry name" value="2Fe-2S-bd_dom_sf"/>
</dbReference>
<evidence type="ECO:0000313" key="9">
    <source>
        <dbReference type="EMBL" id="AIJ26129.1"/>
    </source>
</evidence>
<dbReference type="Gene3D" id="1.10.150.120">
    <property type="entry name" value="[2Fe-2S]-binding domain"/>
    <property type="match status" value="1"/>
</dbReference>
<dbReference type="STRING" id="1068978.AMETH_6037"/>
<dbReference type="SUPFAM" id="SSF47741">
    <property type="entry name" value="CO dehydrogenase ISP C-domain like"/>
    <property type="match status" value="1"/>
</dbReference>
<dbReference type="GO" id="GO:0046872">
    <property type="term" value="F:metal ion binding"/>
    <property type="evidence" value="ECO:0007669"/>
    <property type="project" value="UniProtKB-KW"/>
</dbReference>
<sequence length="189" mass="19588">MSVQATGQEIAITLAVNGATLTAEAEPRISLADFLRDKLGLTGTHLGCEHGVCGACTVLLDGYSARACLVLAVTAQRHEITTIEGIAQDGELDEVQQAFSEQHGLQCGFCTPGFVMATQEFLAEGHPTDDATIRDQLGGNICRCTGYSAIVRAVQCAADKRAACGSACGAADKGTPSVDGERTEPEDAA</sequence>
<feature type="region of interest" description="Disordered" evidence="7">
    <location>
        <begin position="170"/>
        <end position="189"/>
    </location>
</feature>
<dbReference type="RefSeq" id="WP_017984966.1">
    <property type="nucleotide sequence ID" value="NZ_AQUL01000001.1"/>
</dbReference>
<dbReference type="GO" id="GO:0016491">
    <property type="term" value="F:oxidoreductase activity"/>
    <property type="evidence" value="ECO:0007669"/>
    <property type="project" value="UniProtKB-KW"/>
</dbReference>
<proteinExistence type="predicted"/>
<dbReference type="GO" id="GO:0051537">
    <property type="term" value="F:2 iron, 2 sulfur cluster binding"/>
    <property type="evidence" value="ECO:0007669"/>
    <property type="project" value="UniProtKB-KW"/>
</dbReference>
<evidence type="ECO:0000313" key="10">
    <source>
        <dbReference type="Proteomes" id="UP000062973"/>
    </source>
</evidence>
<dbReference type="HOGENOM" id="CLU_052511_3_1_11"/>
<keyword evidence="2" id="KW-0479">Metal-binding</keyword>
<protein>
    <submittedName>
        <fullName evidence="9">Putative carbon monoxide dehydrogenase</fullName>
    </submittedName>
</protein>
<dbReference type="Pfam" id="PF01799">
    <property type="entry name" value="Fer2_2"/>
    <property type="match status" value="1"/>
</dbReference>
<keyword evidence="4" id="KW-0408">Iron</keyword>
<dbReference type="InterPro" id="IPR012675">
    <property type="entry name" value="Beta-grasp_dom_sf"/>
</dbReference>
<dbReference type="SUPFAM" id="SSF54292">
    <property type="entry name" value="2Fe-2S ferredoxin-like"/>
    <property type="match status" value="1"/>
</dbReference>
<keyword evidence="1" id="KW-0001">2Fe-2S</keyword>
<dbReference type="InterPro" id="IPR036010">
    <property type="entry name" value="2Fe-2S_ferredoxin-like_sf"/>
</dbReference>
<dbReference type="PROSITE" id="PS00197">
    <property type="entry name" value="2FE2S_FER_1"/>
    <property type="match status" value="1"/>
</dbReference>
<evidence type="ECO:0000256" key="6">
    <source>
        <dbReference type="ARBA" id="ARBA00060707"/>
    </source>
</evidence>
<evidence type="ECO:0000256" key="4">
    <source>
        <dbReference type="ARBA" id="ARBA00023004"/>
    </source>
</evidence>
<evidence type="ECO:0000256" key="7">
    <source>
        <dbReference type="SAM" id="MobiDB-lite"/>
    </source>
</evidence>
<dbReference type="InterPro" id="IPR002888">
    <property type="entry name" value="2Fe-2S-bd"/>
</dbReference>
<organism evidence="9 10">
    <name type="scientific">Amycolatopsis methanolica 239</name>
    <dbReference type="NCBI Taxonomy" id="1068978"/>
    <lineage>
        <taxon>Bacteria</taxon>
        <taxon>Bacillati</taxon>
        <taxon>Actinomycetota</taxon>
        <taxon>Actinomycetes</taxon>
        <taxon>Pseudonocardiales</taxon>
        <taxon>Pseudonocardiaceae</taxon>
        <taxon>Amycolatopsis</taxon>
        <taxon>Amycolatopsis methanolica group</taxon>
    </lineage>
</organism>
<dbReference type="InterPro" id="IPR006058">
    <property type="entry name" value="2Fe2S_fd_BS"/>
</dbReference>
<dbReference type="PANTHER" id="PTHR44379">
    <property type="entry name" value="OXIDOREDUCTASE WITH IRON-SULFUR SUBUNIT"/>
    <property type="match status" value="1"/>
</dbReference>
<dbReference type="InterPro" id="IPR001041">
    <property type="entry name" value="2Fe-2S_ferredoxin-type"/>
</dbReference>
<keyword evidence="5" id="KW-0411">Iron-sulfur</keyword>
<dbReference type="OrthoDB" id="159930at2"/>
<dbReference type="CDD" id="cd00207">
    <property type="entry name" value="fer2"/>
    <property type="match status" value="1"/>
</dbReference>
<reference evidence="9 10" key="1">
    <citation type="submission" date="2014-07" db="EMBL/GenBank/DDBJ databases">
        <title>Whole Genome Sequence of the Amycolatopsis methanolica 239.</title>
        <authorList>
            <person name="Tang B."/>
        </authorList>
    </citation>
    <scope>NUCLEOTIDE SEQUENCE [LARGE SCALE GENOMIC DNA]</scope>
    <source>
        <strain evidence="9 10">239</strain>
    </source>
</reference>
<dbReference type="InterPro" id="IPR051452">
    <property type="entry name" value="Diverse_Oxidoreductases"/>
</dbReference>
<dbReference type="KEGG" id="amq:AMETH_6037"/>
<accession>A0A076MYA8</accession>
<dbReference type="PROSITE" id="PS51085">
    <property type="entry name" value="2FE2S_FER_2"/>
    <property type="match status" value="1"/>
</dbReference>
<name>A0A076MYA8_AMYME</name>
<gene>
    <name evidence="9" type="primary">coxS</name>
    <name evidence="9" type="ORF">AMETH_6037</name>
</gene>
<dbReference type="PANTHER" id="PTHR44379:SF8">
    <property type="entry name" value="XANTHINE DEHYDROGENASE IRON-SULFUR-BINDING SUBUNIT XDHC-RELATED"/>
    <property type="match status" value="1"/>
</dbReference>
<evidence type="ECO:0000256" key="1">
    <source>
        <dbReference type="ARBA" id="ARBA00022714"/>
    </source>
</evidence>
<dbReference type="FunFam" id="3.10.20.30:FF:000020">
    <property type="entry name" value="Xanthine dehydrogenase iron-sulfur subunit"/>
    <property type="match status" value="1"/>
</dbReference>
<keyword evidence="10" id="KW-1185">Reference proteome</keyword>
<evidence type="ECO:0000256" key="2">
    <source>
        <dbReference type="ARBA" id="ARBA00022723"/>
    </source>
</evidence>
<comment type="pathway">
    <text evidence="6">Alkaloid degradation; nicotine degradation.</text>
</comment>
<evidence type="ECO:0000256" key="3">
    <source>
        <dbReference type="ARBA" id="ARBA00023002"/>
    </source>
</evidence>
<dbReference type="eggNOG" id="COG2080">
    <property type="taxonomic scope" value="Bacteria"/>
</dbReference>
<evidence type="ECO:0000256" key="5">
    <source>
        <dbReference type="ARBA" id="ARBA00023014"/>
    </source>
</evidence>
<dbReference type="EMBL" id="CP009110">
    <property type="protein sequence ID" value="AIJ26129.1"/>
    <property type="molecule type" value="Genomic_DNA"/>
</dbReference>
<keyword evidence="3" id="KW-0560">Oxidoreductase</keyword>
<dbReference type="AlphaFoldDB" id="A0A076MYA8"/>
<dbReference type="Proteomes" id="UP000062973">
    <property type="component" value="Chromosome"/>
</dbReference>
<feature type="compositionally biased region" description="Basic and acidic residues" evidence="7">
    <location>
        <begin position="179"/>
        <end position="189"/>
    </location>
</feature>
<dbReference type="Gene3D" id="3.10.20.30">
    <property type="match status" value="1"/>
</dbReference>
<dbReference type="Pfam" id="PF00111">
    <property type="entry name" value="Fer2"/>
    <property type="match status" value="1"/>
</dbReference>